<dbReference type="Gene3D" id="3.40.50.1580">
    <property type="entry name" value="Nucleoside phosphorylase domain"/>
    <property type="match status" value="1"/>
</dbReference>
<dbReference type="EMBL" id="FONG01000014">
    <property type="protein sequence ID" value="SFF43086.1"/>
    <property type="molecule type" value="Genomic_DNA"/>
</dbReference>
<dbReference type="EC" id="3.2.2.26" evidence="1 2"/>
<dbReference type="GO" id="GO:0008782">
    <property type="term" value="F:adenosylhomocysteine nucleosidase activity"/>
    <property type="evidence" value="ECO:0007669"/>
    <property type="project" value="TreeGrafter"/>
</dbReference>
<comment type="pathway">
    <text evidence="1">Quinol/quinone metabolism; menaquinone biosynthesis.</text>
</comment>
<dbReference type="InterPro" id="IPR035994">
    <property type="entry name" value="Nucleoside_phosphorylase_sf"/>
</dbReference>
<name>A0A1I2IQK1_9ACTN</name>
<dbReference type="Proteomes" id="UP000199323">
    <property type="component" value="Unassembled WGS sequence"/>
</dbReference>
<evidence type="ECO:0000256" key="1">
    <source>
        <dbReference type="HAMAP-Rule" id="MF_00991"/>
    </source>
</evidence>
<organism evidence="5 6">
    <name type="scientific">Actinacidiphila alni</name>
    <dbReference type="NCBI Taxonomy" id="380248"/>
    <lineage>
        <taxon>Bacteria</taxon>
        <taxon>Bacillati</taxon>
        <taxon>Actinomycetota</taxon>
        <taxon>Actinomycetes</taxon>
        <taxon>Kitasatosporales</taxon>
        <taxon>Streptomycetaceae</taxon>
        <taxon>Actinacidiphila</taxon>
    </lineage>
</organism>
<dbReference type="PANTHER" id="PTHR46832">
    <property type="entry name" value="5'-METHYLTHIOADENOSINE/S-ADENOSYLHOMOCYSTEINE NUCLEOSIDASE"/>
    <property type="match status" value="1"/>
</dbReference>
<comment type="catalytic activity">
    <reaction evidence="1">
        <text>futalosine + H2O = dehypoxanthine futalosine + hypoxanthine</text>
        <dbReference type="Rhea" id="RHEA:25904"/>
        <dbReference type="ChEBI" id="CHEBI:15377"/>
        <dbReference type="ChEBI" id="CHEBI:17368"/>
        <dbReference type="ChEBI" id="CHEBI:58863"/>
        <dbReference type="ChEBI" id="CHEBI:58864"/>
        <dbReference type="EC" id="3.2.2.26"/>
    </reaction>
</comment>
<dbReference type="PANTHER" id="PTHR46832:SF2">
    <property type="entry name" value="FUTALOSINE HYDROLASE"/>
    <property type="match status" value="1"/>
</dbReference>
<dbReference type="NCBIfam" id="TIGR03664">
    <property type="entry name" value="fut_nucase"/>
    <property type="match status" value="1"/>
</dbReference>
<keyword evidence="1" id="KW-0474">Menaquinone biosynthesis</keyword>
<comment type="similarity">
    <text evidence="1">Belongs to the PNP/UDP phosphorylase family. Futalosine hydrolase subfamily.</text>
</comment>
<dbReference type="GO" id="GO:0019284">
    <property type="term" value="P:L-methionine salvage from S-adenosylmethionine"/>
    <property type="evidence" value="ECO:0007669"/>
    <property type="project" value="TreeGrafter"/>
</dbReference>
<dbReference type="STRING" id="380248.SAMN05216251_11427"/>
<accession>A0A1I2IQK1</accession>
<feature type="region of interest" description="Disordered" evidence="3">
    <location>
        <begin position="1"/>
        <end position="31"/>
    </location>
</feature>
<comment type="function">
    <text evidence="1">Catalyzes the hydrolysis of futalosine (FL) to dehypoxanthine futalosine (DHFL) and hypoxanthine, a step in the biosynthesis of menaquinone (MK, vitamin K2).</text>
</comment>
<dbReference type="CDD" id="cd17766">
    <property type="entry name" value="futalosine_nucleosidase_MqnB"/>
    <property type="match status" value="1"/>
</dbReference>
<dbReference type="UniPathway" id="UPA00079"/>
<dbReference type="AlphaFoldDB" id="A0A1I2IQK1"/>
<keyword evidence="1 5" id="KW-0378">Hydrolase</keyword>
<dbReference type="HAMAP" id="MF_00991">
    <property type="entry name" value="MqnB"/>
    <property type="match status" value="1"/>
</dbReference>
<evidence type="ECO:0000256" key="3">
    <source>
        <dbReference type="SAM" id="MobiDB-lite"/>
    </source>
</evidence>
<feature type="compositionally biased region" description="Low complexity" evidence="3">
    <location>
        <begin position="18"/>
        <end position="30"/>
    </location>
</feature>
<dbReference type="GO" id="GO:0009116">
    <property type="term" value="P:nucleoside metabolic process"/>
    <property type="evidence" value="ECO:0007669"/>
    <property type="project" value="InterPro"/>
</dbReference>
<dbReference type="SUPFAM" id="SSF53167">
    <property type="entry name" value="Purine and uridine phosphorylases"/>
    <property type="match status" value="1"/>
</dbReference>
<dbReference type="GO" id="GO:0009234">
    <property type="term" value="P:menaquinone biosynthetic process"/>
    <property type="evidence" value="ECO:0007669"/>
    <property type="project" value="UniProtKB-UniRule"/>
</dbReference>
<gene>
    <name evidence="1" type="primary">mqnB</name>
    <name evidence="5" type="ORF">SAMN05216251_11427</name>
</gene>
<dbReference type="Pfam" id="PF01048">
    <property type="entry name" value="PNP_UDP_1"/>
    <property type="match status" value="1"/>
</dbReference>
<reference evidence="5 6" key="1">
    <citation type="submission" date="2016-10" db="EMBL/GenBank/DDBJ databases">
        <authorList>
            <person name="de Groot N.N."/>
        </authorList>
    </citation>
    <scope>NUCLEOTIDE SEQUENCE [LARGE SCALE GENOMIC DNA]</scope>
    <source>
        <strain evidence="5 6">CGMCC 4.3510</strain>
    </source>
</reference>
<evidence type="ECO:0000313" key="5">
    <source>
        <dbReference type="EMBL" id="SFF43086.1"/>
    </source>
</evidence>
<protein>
    <recommendedName>
        <fullName evidence="1 2">Futalosine hydrolase</fullName>
        <shortName evidence="1">FL hydrolase</shortName>
        <ecNumber evidence="1 2">3.2.2.26</ecNumber>
    </recommendedName>
    <alternativeName>
        <fullName evidence="1">Futalosine nucleosidase</fullName>
    </alternativeName>
    <alternativeName>
        <fullName evidence="1">Menaquinone biosynthetic enzyme MqnB</fullName>
    </alternativeName>
</protein>
<sequence length="258" mass="25715">MTADRSVPDPGDGRPAAHHGTPAAAHAGPAAPRPRRLLVVTAVDAERVAVEAARLETAEALDAVRVIAAGVGQAAAAAGTAVALARAEAAGEPYDLVISAGIAGGFAPVAPVGHVTVAETIVAADLGAQTPEGFVPVAELGFGVGEHRPPARLSRDVARALGAAYGPLLTVSTVTGSAERTAELTGRHPHAVAEAMEGFGVAEAAAACGVPCLEIRTVSNTVGPRDRDAWRIGDALAALTAAFGKLPAALEVEATHDD</sequence>
<evidence type="ECO:0000259" key="4">
    <source>
        <dbReference type="Pfam" id="PF01048"/>
    </source>
</evidence>
<dbReference type="NCBIfam" id="NF006087">
    <property type="entry name" value="PRK08236.1"/>
    <property type="match status" value="1"/>
</dbReference>
<evidence type="ECO:0000313" key="6">
    <source>
        <dbReference type="Proteomes" id="UP000199323"/>
    </source>
</evidence>
<dbReference type="GO" id="GO:0005829">
    <property type="term" value="C:cytosol"/>
    <property type="evidence" value="ECO:0007669"/>
    <property type="project" value="TreeGrafter"/>
</dbReference>
<keyword evidence="6" id="KW-1185">Reference proteome</keyword>
<dbReference type="InterPro" id="IPR019963">
    <property type="entry name" value="FL_hydrolase_MqnB"/>
</dbReference>
<dbReference type="GO" id="GO:0008930">
    <property type="term" value="F:methylthioadenosine nucleosidase activity"/>
    <property type="evidence" value="ECO:0007669"/>
    <property type="project" value="TreeGrafter"/>
</dbReference>
<dbReference type="InterPro" id="IPR000845">
    <property type="entry name" value="Nucleoside_phosphorylase_d"/>
</dbReference>
<feature type="domain" description="Nucleoside phosphorylase" evidence="4">
    <location>
        <begin position="64"/>
        <end position="229"/>
    </location>
</feature>
<evidence type="ECO:0000256" key="2">
    <source>
        <dbReference type="NCBIfam" id="TIGR03664"/>
    </source>
</evidence>
<proteinExistence type="inferred from homology"/>